<evidence type="ECO:0000313" key="5">
    <source>
        <dbReference type="EMBL" id="RWR14232.1"/>
    </source>
</evidence>
<evidence type="ECO:0000313" key="6">
    <source>
        <dbReference type="Proteomes" id="UP000285710"/>
    </source>
</evidence>
<gene>
    <name evidence="5" type="ORF">D2T33_03165</name>
</gene>
<dbReference type="Proteomes" id="UP000285710">
    <property type="component" value="Unassembled WGS sequence"/>
</dbReference>
<organism evidence="5 6">
    <name type="scientific">Paenirhodobacter populi</name>
    <dbReference type="NCBI Taxonomy" id="2306993"/>
    <lineage>
        <taxon>Bacteria</taxon>
        <taxon>Pseudomonadati</taxon>
        <taxon>Pseudomonadota</taxon>
        <taxon>Alphaproteobacteria</taxon>
        <taxon>Rhodobacterales</taxon>
        <taxon>Rhodobacter group</taxon>
        <taxon>Paenirhodobacter</taxon>
    </lineage>
</organism>
<name>A0A443J1C1_9RHOB</name>
<dbReference type="InterPro" id="IPR000119">
    <property type="entry name" value="Hist_DNA-bd"/>
</dbReference>
<dbReference type="InterPro" id="IPR010992">
    <property type="entry name" value="IHF-like_DNA-bd_dom_sf"/>
</dbReference>
<accession>A0A443J1C1</accession>
<dbReference type="RefSeq" id="WP_128268806.1">
    <property type="nucleotide sequence ID" value="NZ_SAUW01000003.1"/>
</dbReference>
<keyword evidence="2" id="KW-0226">DNA condensation</keyword>
<dbReference type="SUPFAM" id="SSF47729">
    <property type="entry name" value="IHF-like DNA-binding proteins"/>
    <property type="match status" value="1"/>
</dbReference>
<dbReference type="CDD" id="cd00591">
    <property type="entry name" value="HU_IHF"/>
    <property type="match status" value="1"/>
</dbReference>
<dbReference type="Pfam" id="PF00216">
    <property type="entry name" value="Bac_DNA_binding"/>
    <property type="match status" value="1"/>
</dbReference>
<proteinExistence type="inferred from homology"/>
<evidence type="ECO:0000256" key="1">
    <source>
        <dbReference type="ARBA" id="ARBA00010529"/>
    </source>
</evidence>
<dbReference type="GO" id="GO:0030527">
    <property type="term" value="F:structural constituent of chromatin"/>
    <property type="evidence" value="ECO:0007669"/>
    <property type="project" value="InterPro"/>
</dbReference>
<protein>
    <submittedName>
        <fullName evidence="5">HU family DNA-binding protein</fullName>
    </submittedName>
</protein>
<reference evidence="5 6" key="1">
    <citation type="submission" date="2019-01" db="EMBL/GenBank/DDBJ databases">
        <title>Sinorhodobacter populi sp. nov. isolated from the symptomatic bark tissue of Populus euramericana canker.</title>
        <authorList>
            <person name="Xu G."/>
        </authorList>
    </citation>
    <scope>NUCLEOTIDE SEQUENCE [LARGE SCALE GENOMIC DNA]</scope>
    <source>
        <strain evidence="5 6">2D-5</strain>
    </source>
</reference>
<dbReference type="PANTHER" id="PTHR33175">
    <property type="entry name" value="DNA-BINDING PROTEIN HU"/>
    <property type="match status" value="1"/>
</dbReference>
<dbReference type="Gene3D" id="4.10.520.10">
    <property type="entry name" value="IHF-like DNA-binding proteins"/>
    <property type="match status" value="1"/>
</dbReference>
<dbReference type="EMBL" id="SAUW01000003">
    <property type="protein sequence ID" value="RWR14232.1"/>
    <property type="molecule type" value="Genomic_DNA"/>
</dbReference>
<reference evidence="5 6" key="2">
    <citation type="submission" date="2019-01" db="EMBL/GenBank/DDBJ databases">
        <authorList>
            <person name="Li Y."/>
        </authorList>
    </citation>
    <scope>NUCLEOTIDE SEQUENCE [LARGE SCALE GENOMIC DNA]</scope>
    <source>
        <strain evidence="5 6">2D-5</strain>
    </source>
</reference>
<comment type="caution">
    <text evidence="5">The sequence shown here is derived from an EMBL/GenBank/DDBJ whole genome shotgun (WGS) entry which is preliminary data.</text>
</comment>
<sequence>MAKNFSKSNLIDAVANKTGFAKTNVQEMVEALIAEITIQAANGATVNVTGLGRFQQKTRKAREGRNPATGATVQIPESQYLAFKPTKPTKA</sequence>
<comment type="similarity">
    <text evidence="1 4">Belongs to the bacterial histone-like protein family.</text>
</comment>
<dbReference type="PANTHER" id="PTHR33175:SF3">
    <property type="entry name" value="DNA-BINDING PROTEIN HU-BETA"/>
    <property type="match status" value="1"/>
</dbReference>
<keyword evidence="3 5" id="KW-0238">DNA-binding</keyword>
<evidence type="ECO:0000256" key="4">
    <source>
        <dbReference type="RuleBase" id="RU003939"/>
    </source>
</evidence>
<dbReference type="GO" id="GO:0003677">
    <property type="term" value="F:DNA binding"/>
    <property type="evidence" value="ECO:0007669"/>
    <property type="project" value="UniProtKB-KW"/>
</dbReference>
<dbReference type="AlphaFoldDB" id="A0A443J1C1"/>
<keyword evidence="6" id="KW-1185">Reference proteome</keyword>
<evidence type="ECO:0000256" key="2">
    <source>
        <dbReference type="ARBA" id="ARBA00023067"/>
    </source>
</evidence>
<dbReference type="PRINTS" id="PR01727">
    <property type="entry name" value="DNABINDINGHU"/>
</dbReference>
<evidence type="ECO:0000256" key="3">
    <source>
        <dbReference type="ARBA" id="ARBA00023125"/>
    </source>
</evidence>
<dbReference type="SMART" id="SM00411">
    <property type="entry name" value="BHL"/>
    <property type="match status" value="1"/>
</dbReference>
<dbReference type="GO" id="GO:0030261">
    <property type="term" value="P:chromosome condensation"/>
    <property type="evidence" value="ECO:0007669"/>
    <property type="project" value="UniProtKB-KW"/>
</dbReference>